<evidence type="ECO:0000256" key="4">
    <source>
        <dbReference type="ARBA" id="ARBA00022989"/>
    </source>
</evidence>
<gene>
    <name evidence="7" type="ORF">KP79_PYT18743</name>
</gene>
<dbReference type="Pfam" id="PF04505">
    <property type="entry name" value="CD225"/>
    <property type="match status" value="1"/>
</dbReference>
<evidence type="ECO:0000256" key="6">
    <source>
        <dbReference type="SAM" id="Phobius"/>
    </source>
</evidence>
<evidence type="ECO:0000256" key="2">
    <source>
        <dbReference type="ARBA" id="ARBA00006843"/>
    </source>
</evidence>
<feature type="transmembrane region" description="Helical" evidence="6">
    <location>
        <begin position="58"/>
        <end position="81"/>
    </location>
</feature>
<dbReference type="AlphaFoldDB" id="A0A210Q3J2"/>
<keyword evidence="5 6" id="KW-0472">Membrane</keyword>
<dbReference type="Proteomes" id="UP000242188">
    <property type="component" value="Unassembled WGS sequence"/>
</dbReference>
<dbReference type="InterPro" id="IPR007593">
    <property type="entry name" value="CD225/Dispanin_fam"/>
</dbReference>
<comment type="subcellular location">
    <subcellularLocation>
        <location evidence="1">Membrane</location>
    </subcellularLocation>
</comment>
<evidence type="ECO:0000313" key="8">
    <source>
        <dbReference type="Proteomes" id="UP000242188"/>
    </source>
</evidence>
<dbReference type="EMBL" id="NEDP02005138">
    <property type="protein sequence ID" value="OWF43307.1"/>
    <property type="molecule type" value="Genomic_DNA"/>
</dbReference>
<dbReference type="OrthoDB" id="6066934at2759"/>
<evidence type="ECO:0000256" key="3">
    <source>
        <dbReference type="ARBA" id="ARBA00022692"/>
    </source>
</evidence>
<keyword evidence="3 6" id="KW-0812">Transmembrane</keyword>
<name>A0A210Q3J2_MIZYE</name>
<comment type="caution">
    <text evidence="7">The sequence shown here is derived from an EMBL/GenBank/DDBJ whole genome shotgun (WGS) entry which is preliminary data.</text>
</comment>
<keyword evidence="8" id="KW-1185">Reference proteome</keyword>
<comment type="similarity">
    <text evidence="2">Belongs to the CD225/Dispanin family.</text>
</comment>
<protein>
    <submittedName>
        <fullName evidence="7">Uncharacterized protein</fullName>
    </submittedName>
</protein>
<accession>A0A210Q3J2</accession>
<proteinExistence type="inferred from homology"/>
<evidence type="ECO:0000256" key="1">
    <source>
        <dbReference type="ARBA" id="ARBA00004370"/>
    </source>
</evidence>
<dbReference type="GO" id="GO:0016020">
    <property type="term" value="C:membrane"/>
    <property type="evidence" value="ECO:0007669"/>
    <property type="project" value="UniProtKB-SubCell"/>
</dbReference>
<feature type="transmembrane region" description="Helical" evidence="6">
    <location>
        <begin position="101"/>
        <end position="120"/>
    </location>
</feature>
<evidence type="ECO:0000313" key="7">
    <source>
        <dbReference type="EMBL" id="OWF43307.1"/>
    </source>
</evidence>
<organism evidence="7 8">
    <name type="scientific">Mizuhopecten yessoensis</name>
    <name type="common">Japanese scallop</name>
    <name type="synonym">Patinopecten yessoensis</name>
    <dbReference type="NCBI Taxonomy" id="6573"/>
    <lineage>
        <taxon>Eukaryota</taxon>
        <taxon>Metazoa</taxon>
        <taxon>Spiralia</taxon>
        <taxon>Lophotrochozoa</taxon>
        <taxon>Mollusca</taxon>
        <taxon>Bivalvia</taxon>
        <taxon>Autobranchia</taxon>
        <taxon>Pteriomorphia</taxon>
        <taxon>Pectinida</taxon>
        <taxon>Pectinoidea</taxon>
        <taxon>Pectinidae</taxon>
        <taxon>Mizuhopecten</taxon>
    </lineage>
</organism>
<sequence length="135" mass="14757">MTTVPPLQAYSGSTPNDSEYYYSDNSKWTKDILVTRDPVFVNKAVVNGEYIGRKPHTYIYLAIAVTVLNPLLGPFAIMFAVMSTRSYDDGDIKSAVKWANYSFMLGMMTIGISVILYIAIGFSLSGLGTKGGHAP</sequence>
<reference evidence="7 8" key="1">
    <citation type="journal article" date="2017" name="Nat. Ecol. Evol.">
        <title>Scallop genome provides insights into evolution of bilaterian karyotype and development.</title>
        <authorList>
            <person name="Wang S."/>
            <person name="Zhang J."/>
            <person name="Jiao W."/>
            <person name="Li J."/>
            <person name="Xun X."/>
            <person name="Sun Y."/>
            <person name="Guo X."/>
            <person name="Huan P."/>
            <person name="Dong B."/>
            <person name="Zhang L."/>
            <person name="Hu X."/>
            <person name="Sun X."/>
            <person name="Wang J."/>
            <person name="Zhao C."/>
            <person name="Wang Y."/>
            <person name="Wang D."/>
            <person name="Huang X."/>
            <person name="Wang R."/>
            <person name="Lv J."/>
            <person name="Li Y."/>
            <person name="Zhang Z."/>
            <person name="Liu B."/>
            <person name="Lu W."/>
            <person name="Hui Y."/>
            <person name="Liang J."/>
            <person name="Zhou Z."/>
            <person name="Hou R."/>
            <person name="Li X."/>
            <person name="Liu Y."/>
            <person name="Li H."/>
            <person name="Ning X."/>
            <person name="Lin Y."/>
            <person name="Zhao L."/>
            <person name="Xing Q."/>
            <person name="Dou J."/>
            <person name="Li Y."/>
            <person name="Mao J."/>
            <person name="Guo H."/>
            <person name="Dou H."/>
            <person name="Li T."/>
            <person name="Mu C."/>
            <person name="Jiang W."/>
            <person name="Fu Q."/>
            <person name="Fu X."/>
            <person name="Miao Y."/>
            <person name="Liu J."/>
            <person name="Yu Q."/>
            <person name="Li R."/>
            <person name="Liao H."/>
            <person name="Li X."/>
            <person name="Kong Y."/>
            <person name="Jiang Z."/>
            <person name="Chourrout D."/>
            <person name="Li R."/>
            <person name="Bao Z."/>
        </authorList>
    </citation>
    <scope>NUCLEOTIDE SEQUENCE [LARGE SCALE GENOMIC DNA]</scope>
    <source>
        <strain evidence="7 8">PY_sf001</strain>
    </source>
</reference>
<evidence type="ECO:0000256" key="5">
    <source>
        <dbReference type="ARBA" id="ARBA00023136"/>
    </source>
</evidence>
<keyword evidence="4 6" id="KW-1133">Transmembrane helix</keyword>